<evidence type="ECO:0000313" key="2">
    <source>
        <dbReference type="EMBL" id="MDR5654009.1"/>
    </source>
</evidence>
<dbReference type="SUPFAM" id="SSF54909">
    <property type="entry name" value="Dimeric alpha+beta barrel"/>
    <property type="match status" value="1"/>
</dbReference>
<name>A0ABU1FC37_9RHOB</name>
<dbReference type="InterPro" id="IPR011008">
    <property type="entry name" value="Dimeric_a/b-barrel"/>
</dbReference>
<dbReference type="Pfam" id="PF07110">
    <property type="entry name" value="EthD"/>
    <property type="match status" value="1"/>
</dbReference>
<organism evidence="2 3">
    <name type="scientific">Ruixingdingia sedimenti</name>
    <dbReference type="NCBI Taxonomy" id="3073604"/>
    <lineage>
        <taxon>Bacteria</taxon>
        <taxon>Pseudomonadati</taxon>
        <taxon>Pseudomonadota</taxon>
        <taxon>Alphaproteobacteria</taxon>
        <taxon>Rhodobacterales</taxon>
        <taxon>Paracoccaceae</taxon>
        <taxon>Ruixingdingia</taxon>
    </lineage>
</organism>
<dbReference type="EMBL" id="JAVKPH010000020">
    <property type="protein sequence ID" value="MDR5654009.1"/>
    <property type="molecule type" value="Genomic_DNA"/>
</dbReference>
<accession>A0ABU1FC37</accession>
<feature type="domain" description="EthD" evidence="1">
    <location>
        <begin position="17"/>
        <end position="99"/>
    </location>
</feature>
<gene>
    <name evidence="2" type="ORF">RGD00_15450</name>
</gene>
<sequence>MADIVTNKRNCLVGPRAGLSRKDFHAHWSGQHAKFARELPGLIWYVQNHYLRTLWRTPGFEEHSEGLAELAYADGAAIVGNIQNWSGLGELLEDEARFLGMWTGCWTNLPADAASPAQRRILIQLIRPEAVPPAEFSARVAAAAAAIRNVLPCSTEETLNKLVRERPVLECHTWPDWFIFVELPVAGDFAALLSPEGPVLRHVNGLTDRGVAYLVYAEAKRLPVDLAAAG</sequence>
<evidence type="ECO:0000313" key="3">
    <source>
        <dbReference type="Proteomes" id="UP001247754"/>
    </source>
</evidence>
<dbReference type="Gene3D" id="3.30.70.100">
    <property type="match status" value="1"/>
</dbReference>
<proteinExistence type="predicted"/>
<dbReference type="InterPro" id="IPR009799">
    <property type="entry name" value="EthD_dom"/>
</dbReference>
<evidence type="ECO:0000259" key="1">
    <source>
        <dbReference type="Pfam" id="PF07110"/>
    </source>
</evidence>
<dbReference type="Proteomes" id="UP001247754">
    <property type="component" value="Unassembled WGS sequence"/>
</dbReference>
<dbReference type="RefSeq" id="WP_310458184.1">
    <property type="nucleotide sequence ID" value="NZ_JAVKPH010000020.1"/>
</dbReference>
<reference evidence="2 3" key="1">
    <citation type="submission" date="2023-09" db="EMBL/GenBank/DDBJ databases">
        <title>Xinfangfangia sedmenti sp. nov., isolated the sedment.</title>
        <authorList>
            <person name="Xu L."/>
        </authorList>
    </citation>
    <scope>NUCLEOTIDE SEQUENCE [LARGE SCALE GENOMIC DNA]</scope>
    <source>
        <strain evidence="2 3">LG-4</strain>
    </source>
</reference>
<protein>
    <submittedName>
        <fullName evidence="2">EthD domain-containing protein</fullName>
    </submittedName>
</protein>
<comment type="caution">
    <text evidence="2">The sequence shown here is derived from an EMBL/GenBank/DDBJ whole genome shotgun (WGS) entry which is preliminary data.</text>
</comment>
<keyword evidence="3" id="KW-1185">Reference proteome</keyword>